<dbReference type="AlphaFoldDB" id="A0A9P6KXK5"/>
<name>A0A9P6KXK5_9MICR</name>
<organism evidence="1 2">
    <name type="scientific">Nosema granulosis</name>
    <dbReference type="NCBI Taxonomy" id="83296"/>
    <lineage>
        <taxon>Eukaryota</taxon>
        <taxon>Fungi</taxon>
        <taxon>Fungi incertae sedis</taxon>
        <taxon>Microsporidia</taxon>
        <taxon>Nosematidae</taxon>
        <taxon>Nosema</taxon>
    </lineage>
</organism>
<dbReference type="Proteomes" id="UP000740883">
    <property type="component" value="Unassembled WGS sequence"/>
</dbReference>
<accession>A0A9P6KXK5</accession>
<keyword evidence="2" id="KW-1185">Reference proteome</keyword>
<reference evidence="1 2" key="1">
    <citation type="journal article" date="2020" name="Genome Biol. Evol.">
        <title>Comparative genomics of strictly vertically transmitted, feminizing microsporidia endosymbionts of amphipod crustaceans.</title>
        <authorList>
            <person name="Cormier A."/>
            <person name="Chebbi M.A."/>
            <person name="Giraud I."/>
            <person name="Wattier R."/>
            <person name="Teixeira M."/>
            <person name="Gilbert C."/>
            <person name="Rigaud T."/>
            <person name="Cordaux R."/>
        </authorList>
    </citation>
    <scope>NUCLEOTIDE SEQUENCE [LARGE SCALE GENOMIC DNA]</scope>
    <source>
        <strain evidence="1 2">Ou3-Ou53</strain>
    </source>
</reference>
<protein>
    <submittedName>
        <fullName evidence="1">Uncharacterized protein</fullName>
    </submittedName>
</protein>
<proteinExistence type="predicted"/>
<sequence length="440" mass="49308">MILLLVLSKCAKFELKKRISNHKVDIISKNKESLDCMGEIETGNPNKDKTKSLRTRPTHSVLQTEFITKDDTSLLKSIPSTQNLVPIGAFNLTTLPSCPQVKKSMYVSINEAESSFKGSHYGSTSNISDYSLPVVRLSGGSYILNTVKDSLKNSLTLSGNSTCDCLSLNTLPKPEVSKKDSYVTDSSLKYSSSLYNDHLSTESSTRFFSLPTFGFSGGSYTLNSDKEQLALFNDLPSLKPCVSTSENYNSSMNALCFPSTHVFGIDERSSYQYNPKWKYNSLKKIKLQDNEDVCSLNKSSKPINFQREHLNNTALIPHLPRKWCISQNKSTVKDVSNRIETHQKNDLIGYFFKLIKSTENLAEKYRVLDSKIKTSLMNKRGTNDNDKYLELCKISIEELLQALDSALDSIKKIRSINKNSQNSETGSSSSFCATGEKMFF</sequence>
<evidence type="ECO:0000313" key="1">
    <source>
        <dbReference type="EMBL" id="KAF9760766.1"/>
    </source>
</evidence>
<evidence type="ECO:0000313" key="2">
    <source>
        <dbReference type="Proteomes" id="UP000740883"/>
    </source>
</evidence>
<dbReference type="EMBL" id="SBJO01000527">
    <property type="protein sequence ID" value="KAF9760766.1"/>
    <property type="molecule type" value="Genomic_DNA"/>
</dbReference>
<gene>
    <name evidence="1" type="ORF">NGRA_3028</name>
</gene>
<comment type="caution">
    <text evidence="1">The sequence shown here is derived from an EMBL/GenBank/DDBJ whole genome shotgun (WGS) entry which is preliminary data.</text>
</comment>